<accession>A0A2T0SKN1</accession>
<dbReference type="PANTHER" id="PTHR43883">
    <property type="entry name" value="SLR0207 PROTEIN"/>
    <property type="match status" value="1"/>
</dbReference>
<evidence type="ECO:0000313" key="3">
    <source>
        <dbReference type="Proteomes" id="UP000239494"/>
    </source>
</evidence>
<organism evidence="2 3">
    <name type="scientific">Umezawaea tangerina</name>
    <dbReference type="NCBI Taxonomy" id="84725"/>
    <lineage>
        <taxon>Bacteria</taxon>
        <taxon>Bacillati</taxon>
        <taxon>Actinomycetota</taxon>
        <taxon>Actinomycetes</taxon>
        <taxon>Pseudonocardiales</taxon>
        <taxon>Pseudonocardiaceae</taxon>
        <taxon>Umezawaea</taxon>
    </lineage>
</organism>
<dbReference type="SUPFAM" id="SSF56091">
    <property type="entry name" value="DNA ligase/mRNA capping enzyme, catalytic domain"/>
    <property type="match status" value="1"/>
</dbReference>
<keyword evidence="2" id="KW-0436">Ligase</keyword>
<feature type="domain" description="RNA ligase" evidence="1">
    <location>
        <begin position="48"/>
        <end position="238"/>
    </location>
</feature>
<dbReference type="AlphaFoldDB" id="A0A2T0SKN1"/>
<dbReference type="EMBL" id="PVTF01000018">
    <property type="protein sequence ID" value="PRY33977.1"/>
    <property type="molecule type" value="Genomic_DNA"/>
</dbReference>
<keyword evidence="3" id="KW-1185">Reference proteome</keyword>
<evidence type="ECO:0000313" key="2">
    <source>
        <dbReference type="EMBL" id="PRY33977.1"/>
    </source>
</evidence>
<dbReference type="PANTHER" id="PTHR43883:SF1">
    <property type="entry name" value="GLUCONOKINASE"/>
    <property type="match status" value="1"/>
</dbReference>
<dbReference type="InterPro" id="IPR021122">
    <property type="entry name" value="RNA_ligase_dom_REL/Rnl2"/>
</dbReference>
<dbReference type="GO" id="GO:0016874">
    <property type="term" value="F:ligase activity"/>
    <property type="evidence" value="ECO:0007669"/>
    <property type="project" value="UniProtKB-KW"/>
</dbReference>
<protein>
    <submittedName>
        <fullName evidence="2">RNA ligase</fullName>
    </submittedName>
</protein>
<dbReference type="Proteomes" id="UP000239494">
    <property type="component" value="Unassembled WGS sequence"/>
</dbReference>
<dbReference type="InterPro" id="IPR052732">
    <property type="entry name" value="Cell-binding_unc_protein"/>
</dbReference>
<dbReference type="Gene3D" id="3.30.470.30">
    <property type="entry name" value="DNA ligase/mRNA capping enzyme"/>
    <property type="match status" value="1"/>
</dbReference>
<name>A0A2T0SKN1_9PSEU</name>
<dbReference type="Pfam" id="PF09414">
    <property type="entry name" value="RNA_ligase"/>
    <property type="match status" value="1"/>
</dbReference>
<gene>
    <name evidence="2" type="ORF">CLV43_1183</name>
</gene>
<proteinExistence type="predicted"/>
<sequence>MAPRGPVGYKGAMLRKYPRTRHLEGSRRQPGDEDLDSVAFSAVAGCHLVVEEKLDGANAGISFDTDGSLLLQSRGHFLTGGPRERQFARLKAWAAGVRPVLWERLGTRYVLYGEWLYAKHTVFYDALPHFFCEFDVLDRETGAFLSTPARARLLEGTSVVSVPVLHSGPLSDLASLTALLGPSTCRTPRWRDALAETAVDAGLDPAQVAAETDRDDHMEGLYIKVEVGDETVDRYKWVRPGFLTAVLDSGSHWASRPILPNRLGEAARGGL</sequence>
<evidence type="ECO:0000259" key="1">
    <source>
        <dbReference type="Pfam" id="PF09414"/>
    </source>
</evidence>
<comment type="caution">
    <text evidence="2">The sequence shown here is derived from an EMBL/GenBank/DDBJ whole genome shotgun (WGS) entry which is preliminary data.</text>
</comment>
<reference evidence="2 3" key="1">
    <citation type="submission" date="2018-03" db="EMBL/GenBank/DDBJ databases">
        <title>Genomic Encyclopedia of Archaeal and Bacterial Type Strains, Phase II (KMG-II): from individual species to whole genera.</title>
        <authorList>
            <person name="Goeker M."/>
        </authorList>
    </citation>
    <scope>NUCLEOTIDE SEQUENCE [LARGE SCALE GENOMIC DNA]</scope>
    <source>
        <strain evidence="2 3">DSM 44720</strain>
    </source>
</reference>